<reference evidence="3 4" key="1">
    <citation type="submission" date="2023-07" db="EMBL/GenBank/DDBJ databases">
        <title>Sorghum-associated microbial communities from plants grown in Nebraska, USA.</title>
        <authorList>
            <person name="Schachtman D."/>
        </authorList>
    </citation>
    <scope>NUCLEOTIDE SEQUENCE [LARGE SCALE GENOMIC DNA]</scope>
    <source>
        <strain evidence="3 4">BE167</strain>
    </source>
</reference>
<protein>
    <submittedName>
        <fullName evidence="3">GH15 family glucan-1,4-alpha-glucosidase</fullName>
    </submittedName>
</protein>
<evidence type="ECO:0000259" key="1">
    <source>
        <dbReference type="Pfam" id="PF00723"/>
    </source>
</evidence>
<evidence type="ECO:0000259" key="2">
    <source>
        <dbReference type="Pfam" id="PF19291"/>
    </source>
</evidence>
<dbReference type="SUPFAM" id="SSF48208">
    <property type="entry name" value="Six-hairpin glycosidases"/>
    <property type="match status" value="1"/>
</dbReference>
<dbReference type="PANTHER" id="PTHR31616:SF0">
    <property type="entry name" value="GLUCAN 1,4-ALPHA-GLUCOSIDASE"/>
    <property type="match status" value="1"/>
</dbReference>
<dbReference type="InterPro" id="IPR012341">
    <property type="entry name" value="6hp_glycosidase-like_sf"/>
</dbReference>
<dbReference type="Pfam" id="PF19291">
    <property type="entry name" value="TREH_N"/>
    <property type="match status" value="1"/>
</dbReference>
<dbReference type="Proteomes" id="UP001252243">
    <property type="component" value="Unassembled WGS sequence"/>
</dbReference>
<name>A0ABU1UBI3_9MICC</name>
<proteinExistence type="predicted"/>
<evidence type="ECO:0000313" key="3">
    <source>
        <dbReference type="EMBL" id="MDR7082536.1"/>
    </source>
</evidence>
<evidence type="ECO:0000313" key="4">
    <source>
        <dbReference type="Proteomes" id="UP001252243"/>
    </source>
</evidence>
<sequence length="597" mass="66920">MARIEDYALVGDLHTAALISTEGSIDWLCLPRFDSPACFNALLDTPESGRWLLAPEGGGECLRRRYRKDTLILETEWETPTGKVRVIDFMPPRDAVADIVRIVVGVRGTVRMRGELALRFDYGHIVPWVRHDRHGIHAVAGPDAAYLVTTAPLRGERLRTISDFTVKAGERVPFVLTWTPSHLRRPRTVDPEEALASTESFWQQWSAQCTVTGTYREAVQRSLITLKALTFAPTGGIVAAVTTSLPEEIGGTRNWDYRFCWLRDATLTLQALLAAGYTDEAASWRDWLLRAVAGDPADLQIMYGIHGERRLPEAELRWLRGYEGSFPVRTGNGAAGQLQLDVWGEVLDCLSLTRNSLLEHTDESWDLQVALMEHLEKAWGWPDNGLWEMRGPRRHFTHSKVMAWVAADRMVKGVRDFGLTGPADRWEKMRDTIHAEVMAQGFDAGRNTFVQSYGRPELDASLLLIPRVGFLAPDDPRVIGTIDAVQRELTQDGFLRRYKPAESDDGLPGEEGVFIACSFWLVEALLGAGRHHEAKDLFERLLSLRNDVGLLSEEWDVEEGRQLGNTPQAFSHFALVMSALELKADGVHRSDTPLHGN</sequence>
<dbReference type="InterPro" id="IPR011613">
    <property type="entry name" value="GH15-like"/>
</dbReference>
<dbReference type="InterPro" id="IPR008928">
    <property type="entry name" value="6-hairpin_glycosidase_sf"/>
</dbReference>
<keyword evidence="4" id="KW-1185">Reference proteome</keyword>
<dbReference type="EMBL" id="JAVDVQ010000006">
    <property type="protein sequence ID" value="MDR7082536.1"/>
    <property type="molecule type" value="Genomic_DNA"/>
</dbReference>
<gene>
    <name evidence="3" type="ORF">J2X01_001825</name>
</gene>
<dbReference type="PANTHER" id="PTHR31616">
    <property type="entry name" value="TREHALASE"/>
    <property type="match status" value="1"/>
</dbReference>
<dbReference type="Pfam" id="PF00723">
    <property type="entry name" value="Glyco_hydro_15"/>
    <property type="match status" value="1"/>
</dbReference>
<comment type="caution">
    <text evidence="3">The sequence shown here is derived from an EMBL/GenBank/DDBJ whole genome shotgun (WGS) entry which is preliminary data.</text>
</comment>
<dbReference type="RefSeq" id="WP_310055899.1">
    <property type="nucleotide sequence ID" value="NZ_JAVDVQ010000006.1"/>
</dbReference>
<organism evidence="3 4">
    <name type="scientific">Arthrobacter ginsengisoli</name>
    <dbReference type="NCBI Taxonomy" id="1356565"/>
    <lineage>
        <taxon>Bacteria</taxon>
        <taxon>Bacillati</taxon>
        <taxon>Actinomycetota</taxon>
        <taxon>Actinomycetes</taxon>
        <taxon>Micrococcales</taxon>
        <taxon>Micrococcaceae</taxon>
        <taxon>Arthrobacter</taxon>
    </lineage>
</organism>
<dbReference type="Gene3D" id="1.50.10.10">
    <property type="match status" value="1"/>
</dbReference>
<feature type="domain" description="GH15-like" evidence="1">
    <location>
        <begin position="214"/>
        <end position="577"/>
    </location>
</feature>
<accession>A0ABU1UBI3</accession>
<feature type="domain" description="Trehalase-like N-terminal" evidence="2">
    <location>
        <begin position="3"/>
        <end position="146"/>
    </location>
</feature>
<dbReference type="InterPro" id="IPR045582">
    <property type="entry name" value="Trehalase-like_N"/>
</dbReference>